<organism evidence="1">
    <name type="scientific">uncultured Burkholderia sp</name>
    <dbReference type="NCBI Taxonomy" id="188058"/>
    <lineage>
        <taxon>Bacteria</taxon>
        <taxon>Pseudomonadati</taxon>
        <taxon>Pseudomonadota</taxon>
        <taxon>Betaproteobacteria</taxon>
        <taxon>Burkholderiales</taxon>
        <taxon>Burkholderiaceae</taxon>
        <taxon>Burkholderia</taxon>
        <taxon>environmental samples</taxon>
    </lineage>
</organism>
<name>A0A060C634_9BURK</name>
<accession>A0A060C634</accession>
<evidence type="ECO:0000313" key="1">
    <source>
        <dbReference type="EMBL" id="AIA88216.1"/>
    </source>
</evidence>
<feature type="non-terminal residue" evidence="1">
    <location>
        <position position="1"/>
    </location>
</feature>
<reference evidence="1" key="1">
    <citation type="journal article" date="2013" name="Environ. Microbiol.">
        <title>Seasonally variable intestinal metagenomes of the red palm weevil (Rhynchophorus ferrugineus).</title>
        <authorList>
            <person name="Jia S."/>
            <person name="Zhang X."/>
            <person name="Zhang G."/>
            <person name="Yin A."/>
            <person name="Zhang S."/>
            <person name="Li F."/>
            <person name="Wang L."/>
            <person name="Zhao D."/>
            <person name="Yun Q."/>
            <person name="Tala"/>
            <person name="Wang J."/>
            <person name="Sun G."/>
            <person name="Baabdullah M."/>
            <person name="Yu X."/>
            <person name="Hu S."/>
            <person name="Al-Mssallem I.S."/>
            <person name="Yu J."/>
        </authorList>
    </citation>
    <scope>NUCLEOTIDE SEQUENCE</scope>
</reference>
<proteinExistence type="predicted"/>
<sequence length="82" mass="8856">WLECLLGPCLRKDVGAVGAKLLYPDGTIQHAGVGFHRAGPDHIGHLLPAKTLDYYDFVSLAQDYTAVTGACPSYKALPLFIK</sequence>
<dbReference type="EMBL" id="KF120936">
    <property type="protein sequence ID" value="AIA88216.1"/>
    <property type="molecule type" value="Genomic_DNA"/>
</dbReference>
<protein>
    <submittedName>
        <fullName evidence="1">CAZy families GT2 protein</fullName>
    </submittedName>
</protein>
<dbReference type="AlphaFoldDB" id="A0A060C634"/>